<gene>
    <name evidence="1" type="ORF">ACFSCX_17755</name>
</gene>
<dbReference type="InterPro" id="IPR006379">
    <property type="entry name" value="HAD-SF_hydro_IIB"/>
</dbReference>
<dbReference type="PANTHER" id="PTHR10000">
    <property type="entry name" value="PHOSPHOSERINE PHOSPHATASE"/>
    <property type="match status" value="1"/>
</dbReference>
<dbReference type="Proteomes" id="UP001597214">
    <property type="component" value="Unassembled WGS sequence"/>
</dbReference>
<dbReference type="Pfam" id="PF08282">
    <property type="entry name" value="Hydrolase_3"/>
    <property type="match status" value="1"/>
</dbReference>
<dbReference type="RefSeq" id="WP_377929582.1">
    <property type="nucleotide sequence ID" value="NZ_JBHUEM010000045.1"/>
</dbReference>
<proteinExistence type="predicted"/>
<dbReference type="GO" id="GO:0016787">
    <property type="term" value="F:hydrolase activity"/>
    <property type="evidence" value="ECO:0007669"/>
    <property type="project" value="UniProtKB-KW"/>
</dbReference>
<organism evidence="1 2">
    <name type="scientific">Bacillus salitolerans</name>
    <dbReference type="NCBI Taxonomy" id="1437434"/>
    <lineage>
        <taxon>Bacteria</taxon>
        <taxon>Bacillati</taxon>
        <taxon>Bacillota</taxon>
        <taxon>Bacilli</taxon>
        <taxon>Bacillales</taxon>
        <taxon>Bacillaceae</taxon>
        <taxon>Bacillus</taxon>
    </lineage>
</organism>
<sequence>MDIFISDLDGTLLQKNAQLSPNTKKILIQLLNEGLPFTVASARSVKSIQTIMKDIPISLPIIEFNGAFLSDIKTGEHLFIHNISPNLLDEIYSLGQKFESLPFISTFNGKKDCLYYQDIHNEGMDFYFQERVRMKDDRLQHAVILKEAFRDQVVCFTFINQKEKLQELYAEIEGKIGGHVELHLFEELYKPGWYWLTVHDKKATKDQAIQTLKKYINLPNAKVTVFGDGVNDTKMFHAADYSVAVDNACAECKYSANEVIGNHCEDSVAFYLKRVWQQK</sequence>
<dbReference type="InterPro" id="IPR023214">
    <property type="entry name" value="HAD_sf"/>
</dbReference>
<accession>A0ABW4LV88</accession>
<dbReference type="InterPro" id="IPR036412">
    <property type="entry name" value="HAD-like_sf"/>
</dbReference>
<dbReference type="NCBIfam" id="TIGR00099">
    <property type="entry name" value="Cof-subfamily"/>
    <property type="match status" value="1"/>
</dbReference>
<evidence type="ECO:0000313" key="1">
    <source>
        <dbReference type="EMBL" id="MFD1738372.1"/>
    </source>
</evidence>
<keyword evidence="1" id="KW-0378">Hydrolase</keyword>
<dbReference type="PANTHER" id="PTHR10000:SF8">
    <property type="entry name" value="HAD SUPERFAMILY HYDROLASE-LIKE, TYPE 3"/>
    <property type="match status" value="1"/>
</dbReference>
<dbReference type="Gene3D" id="3.40.50.1000">
    <property type="entry name" value="HAD superfamily/HAD-like"/>
    <property type="match status" value="1"/>
</dbReference>
<keyword evidence="2" id="KW-1185">Reference proteome</keyword>
<reference evidence="2" key="1">
    <citation type="journal article" date="2019" name="Int. J. Syst. Evol. Microbiol.">
        <title>The Global Catalogue of Microorganisms (GCM) 10K type strain sequencing project: providing services to taxonomists for standard genome sequencing and annotation.</title>
        <authorList>
            <consortium name="The Broad Institute Genomics Platform"/>
            <consortium name="The Broad Institute Genome Sequencing Center for Infectious Disease"/>
            <person name="Wu L."/>
            <person name="Ma J."/>
        </authorList>
    </citation>
    <scope>NUCLEOTIDE SEQUENCE [LARGE SCALE GENOMIC DNA]</scope>
    <source>
        <strain evidence="2">CCUG 49339</strain>
    </source>
</reference>
<evidence type="ECO:0000313" key="2">
    <source>
        <dbReference type="Proteomes" id="UP001597214"/>
    </source>
</evidence>
<protein>
    <submittedName>
        <fullName evidence="1">Cof-type HAD-IIB family hydrolase</fullName>
    </submittedName>
</protein>
<dbReference type="NCBIfam" id="TIGR01484">
    <property type="entry name" value="HAD-SF-IIB"/>
    <property type="match status" value="1"/>
</dbReference>
<dbReference type="InterPro" id="IPR000150">
    <property type="entry name" value="Cof"/>
</dbReference>
<dbReference type="Gene3D" id="3.30.1240.10">
    <property type="match status" value="1"/>
</dbReference>
<dbReference type="SUPFAM" id="SSF56784">
    <property type="entry name" value="HAD-like"/>
    <property type="match status" value="1"/>
</dbReference>
<name>A0ABW4LV88_9BACI</name>
<comment type="caution">
    <text evidence="1">The sequence shown here is derived from an EMBL/GenBank/DDBJ whole genome shotgun (WGS) entry which is preliminary data.</text>
</comment>
<dbReference type="EMBL" id="JBHUEM010000045">
    <property type="protein sequence ID" value="MFD1738372.1"/>
    <property type="molecule type" value="Genomic_DNA"/>
</dbReference>